<evidence type="ECO:0000256" key="1">
    <source>
        <dbReference type="SAM" id="Phobius"/>
    </source>
</evidence>
<dbReference type="Proteomes" id="UP000001225">
    <property type="component" value="Chromosome"/>
</dbReference>
<dbReference type="STRING" id="94624.Bpet4105"/>
<sequence length="229" mass="25152">MISGIYPSAKNPGGFRNSSNYFCICTTVSCFSLVIHAFSIIPGGIPRIMVFRKTAISIVRGLCASLAALVLLAGCSSTARQVPVPYAIELTADPQVNPDVHGRPSPVQITVYELTSSSAFESRDFFSLQSDPQAALGKELLNTDQAILRPGETKTLKYSGSAQARVVGIVAAYRDLEKSHWRLVVPLPEAQNTNIYKVWQFSPNEEMIKVSVKDNSLAVVDRERSWWPF</sequence>
<dbReference type="InterPro" id="IPR038706">
    <property type="entry name" value="Type_VI_SciN-like_sf"/>
</dbReference>
<keyword evidence="2" id="KW-0449">Lipoprotein</keyword>
<evidence type="ECO:0000313" key="3">
    <source>
        <dbReference type="Proteomes" id="UP000001225"/>
    </source>
</evidence>
<keyword evidence="1" id="KW-0472">Membrane</keyword>
<keyword evidence="1" id="KW-0812">Transmembrane</keyword>
<proteinExistence type="predicted"/>
<gene>
    <name evidence="2" type="ordered locus">Bpet4105</name>
</gene>
<dbReference type="PANTHER" id="PTHR37625:SF4">
    <property type="entry name" value="OUTER MEMBRANE LIPOPROTEIN"/>
    <property type="match status" value="1"/>
</dbReference>
<feature type="transmembrane region" description="Helical" evidence="1">
    <location>
        <begin position="21"/>
        <end position="42"/>
    </location>
</feature>
<dbReference type="NCBIfam" id="TIGR03352">
    <property type="entry name" value="VI_chp_3"/>
    <property type="match status" value="1"/>
</dbReference>
<dbReference type="AlphaFoldDB" id="A9I7V9"/>
<keyword evidence="3" id="KW-1185">Reference proteome</keyword>
<accession>A9I7V9</accession>
<reference evidence="2 3" key="1">
    <citation type="journal article" date="2008" name="BMC Genomics">
        <title>The missing link: Bordetella petrii is endowed with both the metabolic versatility of environmental bacteria and virulence traits of pathogenic Bordetellae.</title>
        <authorList>
            <person name="Gross R."/>
            <person name="Guzman C.A."/>
            <person name="Sebaihia M."/>
            <person name="Martins Dos Santos V.A."/>
            <person name="Pieper D.H."/>
            <person name="Koebnik R."/>
            <person name="Lechner M."/>
            <person name="Bartels D."/>
            <person name="Buhrmester J."/>
            <person name="Choudhuri J.V."/>
            <person name="Ebensen T."/>
            <person name="Gaigalat L."/>
            <person name="Herrmann S."/>
            <person name="Khachane A.N."/>
            <person name="Larisch C."/>
            <person name="Link S."/>
            <person name="Linke B."/>
            <person name="Meyer F."/>
            <person name="Mormann S."/>
            <person name="Nakunst D."/>
            <person name="Rueckert C."/>
            <person name="Schneiker-Bekel S."/>
            <person name="Schulze K."/>
            <person name="Vorhoelter F.J."/>
            <person name="Yevsa T."/>
            <person name="Engle J.T."/>
            <person name="Goldman W.E."/>
            <person name="Puehler A."/>
            <person name="Goebel U.B."/>
            <person name="Goesmann A."/>
            <person name="Bloecker H."/>
            <person name="Kaiser O."/>
            <person name="Martinez-Arias R."/>
        </authorList>
    </citation>
    <scope>NUCLEOTIDE SEQUENCE [LARGE SCALE GENOMIC DNA]</scope>
    <source>
        <strain evidence="3">ATCC BAA-461 / DSM 12804 / CCUG 43448 / CIP 107267 / Se-1111R</strain>
    </source>
</reference>
<dbReference type="InterPro" id="IPR017734">
    <property type="entry name" value="T6SS_SciN"/>
</dbReference>
<dbReference type="Gene3D" id="2.60.40.4150">
    <property type="entry name" value="Type VI secretion system, lipoprotein SciN"/>
    <property type="match status" value="1"/>
</dbReference>
<dbReference type="KEGG" id="bpt:Bpet4105"/>
<dbReference type="eggNOG" id="COG3521">
    <property type="taxonomic scope" value="Bacteria"/>
</dbReference>
<dbReference type="EMBL" id="AM902716">
    <property type="protein sequence ID" value="CAP44453.1"/>
    <property type="molecule type" value="Genomic_DNA"/>
</dbReference>
<dbReference type="Pfam" id="PF12790">
    <property type="entry name" value="T6SS-SciN"/>
    <property type="match status" value="1"/>
</dbReference>
<organism evidence="2 3">
    <name type="scientific">Bordetella petrii (strain ATCC BAA-461 / DSM 12804 / CCUG 43448 / CIP 107267 / Se-1111R)</name>
    <dbReference type="NCBI Taxonomy" id="340100"/>
    <lineage>
        <taxon>Bacteria</taxon>
        <taxon>Pseudomonadati</taxon>
        <taxon>Pseudomonadota</taxon>
        <taxon>Betaproteobacteria</taxon>
        <taxon>Burkholderiales</taxon>
        <taxon>Alcaligenaceae</taxon>
        <taxon>Bordetella</taxon>
    </lineage>
</organism>
<name>A9I7V9_BORPD</name>
<evidence type="ECO:0000313" key="2">
    <source>
        <dbReference type="EMBL" id="CAP44453.1"/>
    </source>
</evidence>
<dbReference type="PANTHER" id="PTHR37625">
    <property type="entry name" value="OUTER MEMBRANE LIPOPROTEIN-RELATED"/>
    <property type="match status" value="1"/>
</dbReference>
<keyword evidence="1" id="KW-1133">Transmembrane helix</keyword>
<protein>
    <submittedName>
        <fullName evidence="2">Lipoprotein</fullName>
    </submittedName>
</protein>